<evidence type="ECO:0000313" key="3">
    <source>
        <dbReference type="Proteomes" id="UP000001568"/>
    </source>
</evidence>
<feature type="compositionally biased region" description="Basic and acidic residues" evidence="1">
    <location>
        <begin position="110"/>
        <end position="120"/>
    </location>
</feature>
<dbReference type="RefSeq" id="XP_001420467.1">
    <property type="nucleotide sequence ID" value="XM_001420430.1"/>
</dbReference>
<feature type="compositionally biased region" description="Basic and acidic residues" evidence="1">
    <location>
        <begin position="129"/>
        <end position="142"/>
    </location>
</feature>
<dbReference type="EMBL" id="CP000591">
    <property type="protein sequence ID" value="ABO98760.1"/>
    <property type="molecule type" value="Genomic_DNA"/>
</dbReference>
<protein>
    <submittedName>
        <fullName evidence="2">Uncharacterized protein</fullName>
    </submittedName>
</protein>
<dbReference type="KEGG" id="olu:OSTLU_93445"/>
<dbReference type="HOGENOM" id="CLU_1605447_0_0_1"/>
<proteinExistence type="predicted"/>
<accession>A4S4N8</accession>
<evidence type="ECO:0000313" key="2">
    <source>
        <dbReference type="EMBL" id="ABO98760.1"/>
    </source>
</evidence>
<feature type="region of interest" description="Disordered" evidence="1">
    <location>
        <begin position="1"/>
        <end position="21"/>
    </location>
</feature>
<sequence length="166" mass="18649">MAMDIMDTPEPMATPVPTSPVRARMDSETYTDCVPGILLLCVRSLHQARRSIASVVRSLAPAFAPAFAPIFISPSNPRRVRSTRARLVDRFARVLARAFDVDENVSPNPRARDRDEDSRRVAPRRVAHPPRDATDPSRESRGVARCRPSRARARIPHLNCDETMKR</sequence>
<dbReference type="Proteomes" id="UP000001568">
    <property type="component" value="Chromosome 11"/>
</dbReference>
<evidence type="ECO:0000256" key="1">
    <source>
        <dbReference type="SAM" id="MobiDB-lite"/>
    </source>
</evidence>
<dbReference type="Gramene" id="ABO98760">
    <property type="protein sequence ID" value="ABO98760"/>
    <property type="gene ID" value="OSTLU_93445"/>
</dbReference>
<feature type="region of interest" description="Disordered" evidence="1">
    <location>
        <begin position="104"/>
        <end position="150"/>
    </location>
</feature>
<reference evidence="2 3" key="1">
    <citation type="journal article" date="2007" name="Proc. Natl. Acad. Sci. U.S.A.">
        <title>The tiny eukaryote Ostreococcus provides genomic insights into the paradox of plankton speciation.</title>
        <authorList>
            <person name="Palenik B."/>
            <person name="Grimwood J."/>
            <person name="Aerts A."/>
            <person name="Rouze P."/>
            <person name="Salamov A."/>
            <person name="Putnam N."/>
            <person name="Dupont C."/>
            <person name="Jorgensen R."/>
            <person name="Derelle E."/>
            <person name="Rombauts S."/>
            <person name="Zhou K."/>
            <person name="Otillar R."/>
            <person name="Merchant S.S."/>
            <person name="Podell S."/>
            <person name="Gaasterland T."/>
            <person name="Napoli C."/>
            <person name="Gendler K."/>
            <person name="Manuell A."/>
            <person name="Tai V."/>
            <person name="Vallon O."/>
            <person name="Piganeau G."/>
            <person name="Jancek S."/>
            <person name="Heijde M."/>
            <person name="Jabbari K."/>
            <person name="Bowler C."/>
            <person name="Lohr M."/>
            <person name="Robbens S."/>
            <person name="Werner G."/>
            <person name="Dubchak I."/>
            <person name="Pazour G.J."/>
            <person name="Ren Q."/>
            <person name="Paulsen I."/>
            <person name="Delwiche C."/>
            <person name="Schmutz J."/>
            <person name="Rokhsar D."/>
            <person name="Van de Peer Y."/>
            <person name="Moreau H."/>
            <person name="Grigoriev I.V."/>
        </authorList>
    </citation>
    <scope>NUCLEOTIDE SEQUENCE [LARGE SCALE GENOMIC DNA]</scope>
    <source>
        <strain evidence="2 3">CCE9901</strain>
    </source>
</reference>
<name>A4S4N8_OSTLU</name>
<organism evidence="2 3">
    <name type="scientific">Ostreococcus lucimarinus (strain CCE9901)</name>
    <dbReference type="NCBI Taxonomy" id="436017"/>
    <lineage>
        <taxon>Eukaryota</taxon>
        <taxon>Viridiplantae</taxon>
        <taxon>Chlorophyta</taxon>
        <taxon>Mamiellophyceae</taxon>
        <taxon>Mamiellales</taxon>
        <taxon>Bathycoccaceae</taxon>
        <taxon>Ostreococcus</taxon>
    </lineage>
</organism>
<keyword evidence="3" id="KW-1185">Reference proteome</keyword>
<dbReference type="AlphaFoldDB" id="A4S4N8"/>
<dbReference type="GeneID" id="5004545"/>
<gene>
    <name evidence="2" type="ORF">OSTLU_93445</name>
</gene>